<dbReference type="STRING" id="1121316.SAMN02745207_00192"/>
<dbReference type="Pfam" id="PF04471">
    <property type="entry name" value="Mrr_cat"/>
    <property type="match status" value="1"/>
</dbReference>
<protein>
    <submittedName>
        <fullName evidence="2">Restriction endonuclease</fullName>
    </submittedName>
</protein>
<sequence length="184" mass="20993">MISLKITAALLILLLIIKLTDKSLSYFWHSIDENYVISRLKLNAVSIDFLSSISEKYFHNYVISFIKEKFKNNEVTDFSQSKDSSVTHVLNSKSGNYTYLGIKKIVLENHELSTFNDSNSINEDYIYKFIGTMAHDNVKRGIIITNGNLNPHAKKILKSLSPKMRIVSINGLSLTKLIWKEGCK</sequence>
<dbReference type="Proteomes" id="UP000184447">
    <property type="component" value="Unassembled WGS sequence"/>
</dbReference>
<dbReference type="SUPFAM" id="SSF53036">
    <property type="entry name" value="Eukaryotic RPB5 N-terminal domain"/>
    <property type="match status" value="1"/>
</dbReference>
<reference evidence="2 3" key="1">
    <citation type="submission" date="2016-11" db="EMBL/GenBank/DDBJ databases">
        <authorList>
            <person name="Jaros S."/>
            <person name="Januszkiewicz K."/>
            <person name="Wedrychowicz H."/>
        </authorList>
    </citation>
    <scope>NUCLEOTIDE SEQUENCE [LARGE SCALE GENOMIC DNA]</scope>
    <source>
        <strain evidence="2 3">DSM 8605</strain>
    </source>
</reference>
<feature type="domain" description="Restriction endonuclease type IV Mrr" evidence="1">
    <location>
        <begin position="51"/>
        <end position="176"/>
    </location>
</feature>
<dbReference type="RefSeq" id="WP_073336049.1">
    <property type="nucleotide sequence ID" value="NZ_FQXM01000002.1"/>
</dbReference>
<proteinExistence type="predicted"/>
<dbReference type="GO" id="GO:0009307">
    <property type="term" value="P:DNA restriction-modification system"/>
    <property type="evidence" value="ECO:0007669"/>
    <property type="project" value="InterPro"/>
</dbReference>
<dbReference type="GO" id="GO:0003899">
    <property type="term" value="F:DNA-directed RNA polymerase activity"/>
    <property type="evidence" value="ECO:0007669"/>
    <property type="project" value="InterPro"/>
</dbReference>
<gene>
    <name evidence="2" type="ORF">SAMN02745207_00192</name>
</gene>
<keyword evidence="3" id="KW-1185">Reference proteome</keyword>
<keyword evidence="2" id="KW-0540">Nuclease</keyword>
<evidence type="ECO:0000313" key="2">
    <source>
        <dbReference type="EMBL" id="SHH15373.1"/>
    </source>
</evidence>
<dbReference type="EMBL" id="FQXM01000002">
    <property type="protein sequence ID" value="SHH15373.1"/>
    <property type="molecule type" value="Genomic_DNA"/>
</dbReference>
<organism evidence="2 3">
    <name type="scientific">Clostridium grantii DSM 8605</name>
    <dbReference type="NCBI Taxonomy" id="1121316"/>
    <lineage>
        <taxon>Bacteria</taxon>
        <taxon>Bacillati</taxon>
        <taxon>Bacillota</taxon>
        <taxon>Clostridia</taxon>
        <taxon>Eubacteriales</taxon>
        <taxon>Clostridiaceae</taxon>
        <taxon>Clostridium</taxon>
    </lineage>
</organism>
<dbReference type="AlphaFoldDB" id="A0A1M5QP87"/>
<keyword evidence="2" id="KW-0378">Hydrolase</keyword>
<dbReference type="InterPro" id="IPR036710">
    <property type="entry name" value="RNA_pol_Rpb5_N_sf"/>
</dbReference>
<dbReference type="Gene3D" id="3.40.1340.10">
    <property type="entry name" value="RNA polymerase, Rpb5, N-terminal domain"/>
    <property type="match status" value="1"/>
</dbReference>
<dbReference type="GO" id="GO:0004519">
    <property type="term" value="F:endonuclease activity"/>
    <property type="evidence" value="ECO:0007669"/>
    <property type="project" value="UniProtKB-KW"/>
</dbReference>
<dbReference type="InterPro" id="IPR007560">
    <property type="entry name" value="Restrct_endonuc_IV_Mrr"/>
</dbReference>
<evidence type="ECO:0000259" key="1">
    <source>
        <dbReference type="Pfam" id="PF04471"/>
    </source>
</evidence>
<evidence type="ECO:0000313" key="3">
    <source>
        <dbReference type="Proteomes" id="UP000184447"/>
    </source>
</evidence>
<dbReference type="GO" id="GO:0003677">
    <property type="term" value="F:DNA binding"/>
    <property type="evidence" value="ECO:0007669"/>
    <property type="project" value="InterPro"/>
</dbReference>
<accession>A0A1M5QP87</accession>
<name>A0A1M5QP87_9CLOT</name>
<dbReference type="GO" id="GO:0006351">
    <property type="term" value="P:DNA-templated transcription"/>
    <property type="evidence" value="ECO:0007669"/>
    <property type="project" value="InterPro"/>
</dbReference>
<dbReference type="OrthoDB" id="1937887at2"/>
<keyword evidence="2" id="KW-0255">Endonuclease</keyword>